<evidence type="ECO:0000313" key="5">
    <source>
        <dbReference type="Proteomes" id="UP001642540"/>
    </source>
</evidence>
<gene>
    <name evidence="4" type="ORF">ODALV1_LOCUS21045</name>
</gene>
<keyword evidence="3" id="KW-0413">Isomerase</keyword>
<dbReference type="InterPro" id="IPR001753">
    <property type="entry name" value="Enoyl-CoA_hydra/iso"/>
</dbReference>
<reference evidence="4 5" key="1">
    <citation type="submission" date="2024-08" db="EMBL/GenBank/DDBJ databases">
        <authorList>
            <person name="Cucini C."/>
            <person name="Frati F."/>
        </authorList>
    </citation>
    <scope>NUCLEOTIDE SEQUENCE [LARGE SCALE GENOMIC DNA]</scope>
</reference>
<dbReference type="InterPro" id="IPR014748">
    <property type="entry name" value="Enoyl-CoA_hydra_C"/>
</dbReference>
<comment type="subcellular location">
    <subcellularLocation>
        <location evidence="1">Peroxisome</location>
    </subcellularLocation>
</comment>
<evidence type="ECO:0000256" key="1">
    <source>
        <dbReference type="ARBA" id="ARBA00004275"/>
    </source>
</evidence>
<dbReference type="Gene3D" id="1.10.12.10">
    <property type="entry name" value="Lyase 2-enoyl-coa Hydratase, Chain A, domain 2"/>
    <property type="match status" value="1"/>
</dbReference>
<keyword evidence="2" id="KW-0576">Peroxisome</keyword>
<dbReference type="CDD" id="cd06558">
    <property type="entry name" value="crotonase-like"/>
    <property type="match status" value="1"/>
</dbReference>
<evidence type="ECO:0000256" key="3">
    <source>
        <dbReference type="ARBA" id="ARBA00023235"/>
    </source>
</evidence>
<dbReference type="Pfam" id="PF00378">
    <property type="entry name" value="ECH_1"/>
    <property type="match status" value="1"/>
</dbReference>
<accession>A0ABP1RBR7</accession>
<dbReference type="PANTHER" id="PTHR43684:SF1">
    <property type="entry name" value="ENOYL-COA DELTA ISOMERASE 2"/>
    <property type="match status" value="1"/>
</dbReference>
<dbReference type="EMBL" id="CAXLJM020000069">
    <property type="protein sequence ID" value="CAL8125615.1"/>
    <property type="molecule type" value="Genomic_DNA"/>
</dbReference>
<dbReference type="Gene3D" id="3.90.226.10">
    <property type="entry name" value="2-enoyl-CoA Hydratase, Chain A, domain 1"/>
    <property type="match status" value="1"/>
</dbReference>
<keyword evidence="5" id="KW-1185">Reference proteome</keyword>
<evidence type="ECO:0000313" key="4">
    <source>
        <dbReference type="EMBL" id="CAL8125615.1"/>
    </source>
</evidence>
<proteinExistence type="predicted"/>
<dbReference type="InterPro" id="IPR051053">
    <property type="entry name" value="ECH/Chromodomain_protein"/>
</dbReference>
<sequence>MSSFLLKNVFKFSNLANQSRAIAPVANAGGVLSTRDFSVSSKLESDYVSVNVEHGVRKIVLNRPQAKNALRFDMVEKIGLALLEASTDSATKLVTLTGVGDYFTSGNDLNNWDITNQTLEEMKERGRTSIINHFLKGLLECTKPIIALVNGPAIGVGATMLPFCDQVLASDKAFFATPFTAIGIVPEVCSSYLFPKIMGYSKANDVLLFGHRLTAEEAQTCGFITKVFPSDVFADSCQKLIHEYSQLPLEPLMKAKELIRAPEREKLRQLATYELNVVNTCIDTPYFKANLANFFANKVK</sequence>
<dbReference type="Proteomes" id="UP001642540">
    <property type="component" value="Unassembled WGS sequence"/>
</dbReference>
<name>A0ABP1RBR7_9HEXA</name>
<dbReference type="InterPro" id="IPR029045">
    <property type="entry name" value="ClpP/crotonase-like_dom_sf"/>
</dbReference>
<evidence type="ECO:0008006" key="6">
    <source>
        <dbReference type="Google" id="ProtNLM"/>
    </source>
</evidence>
<dbReference type="PANTHER" id="PTHR43684">
    <property type="match status" value="1"/>
</dbReference>
<protein>
    <recommendedName>
        <fullName evidence="6">Enoyl-CoA delta isomerase 2, mitochondrial</fullName>
    </recommendedName>
</protein>
<dbReference type="SUPFAM" id="SSF52096">
    <property type="entry name" value="ClpP/crotonase"/>
    <property type="match status" value="1"/>
</dbReference>
<evidence type="ECO:0000256" key="2">
    <source>
        <dbReference type="ARBA" id="ARBA00023140"/>
    </source>
</evidence>
<organism evidence="4 5">
    <name type="scientific">Orchesella dallaii</name>
    <dbReference type="NCBI Taxonomy" id="48710"/>
    <lineage>
        <taxon>Eukaryota</taxon>
        <taxon>Metazoa</taxon>
        <taxon>Ecdysozoa</taxon>
        <taxon>Arthropoda</taxon>
        <taxon>Hexapoda</taxon>
        <taxon>Collembola</taxon>
        <taxon>Entomobryomorpha</taxon>
        <taxon>Entomobryoidea</taxon>
        <taxon>Orchesellidae</taxon>
        <taxon>Orchesellinae</taxon>
        <taxon>Orchesella</taxon>
    </lineage>
</organism>
<comment type="caution">
    <text evidence="4">The sequence shown here is derived from an EMBL/GenBank/DDBJ whole genome shotgun (WGS) entry which is preliminary data.</text>
</comment>